<dbReference type="PANTHER" id="PTHR35936:SF19">
    <property type="entry name" value="AMINO-ACID-BINDING PROTEIN YXEM-RELATED"/>
    <property type="match status" value="1"/>
</dbReference>
<dbReference type="SUPFAM" id="SSF53850">
    <property type="entry name" value="Periplasmic binding protein-like II"/>
    <property type="match status" value="1"/>
</dbReference>
<evidence type="ECO:0000256" key="2">
    <source>
        <dbReference type="SAM" id="SignalP"/>
    </source>
</evidence>
<evidence type="ECO:0000259" key="3">
    <source>
        <dbReference type="SMART" id="SM00062"/>
    </source>
</evidence>
<reference evidence="5" key="1">
    <citation type="submission" date="2017-12" db="EMBL/GenBank/DDBJ databases">
        <title>Draft genome sequence of Telmatospirillum siberiense 26-4b1T, an acidotolerant peatland alphaproteobacterium potentially involved in sulfur cycling.</title>
        <authorList>
            <person name="Hausmann B."/>
            <person name="Pjevac P."/>
            <person name="Schreck K."/>
            <person name="Herbold C.W."/>
            <person name="Daims H."/>
            <person name="Wagner M."/>
            <person name="Pester M."/>
            <person name="Loy A."/>
        </authorList>
    </citation>
    <scope>NUCLEOTIDE SEQUENCE [LARGE SCALE GENOMIC DNA]</scope>
    <source>
        <strain evidence="5">26-4b1</strain>
    </source>
</reference>
<evidence type="ECO:0000313" key="4">
    <source>
        <dbReference type="EMBL" id="PKU23857.1"/>
    </source>
</evidence>
<dbReference type="Gene3D" id="3.40.190.10">
    <property type="entry name" value="Periplasmic binding protein-like II"/>
    <property type="match status" value="2"/>
</dbReference>
<keyword evidence="1 2" id="KW-0732">Signal</keyword>
<feature type="signal peptide" evidence="2">
    <location>
        <begin position="1"/>
        <end position="24"/>
    </location>
</feature>
<evidence type="ECO:0000313" key="5">
    <source>
        <dbReference type="Proteomes" id="UP000233293"/>
    </source>
</evidence>
<dbReference type="InterPro" id="IPR001638">
    <property type="entry name" value="Solute-binding_3/MltF_N"/>
</dbReference>
<organism evidence="4 5">
    <name type="scientific">Telmatospirillum siberiense</name>
    <dbReference type="NCBI Taxonomy" id="382514"/>
    <lineage>
        <taxon>Bacteria</taxon>
        <taxon>Pseudomonadati</taxon>
        <taxon>Pseudomonadota</taxon>
        <taxon>Alphaproteobacteria</taxon>
        <taxon>Rhodospirillales</taxon>
        <taxon>Rhodospirillaceae</taxon>
        <taxon>Telmatospirillum</taxon>
    </lineage>
</organism>
<dbReference type="OrthoDB" id="9791339at2"/>
<dbReference type="RefSeq" id="WP_101251313.1">
    <property type="nucleotide sequence ID" value="NZ_PIUM01000016.1"/>
</dbReference>
<dbReference type="AlphaFoldDB" id="A0A2N3PTZ4"/>
<sequence length="259" mass="28342">MNAFRSIFLTMTLLSIWVATPLRAEDGALDAIRKEGVIRIGATGDYLPYSFRDAEGRLSGADVEMGKDLAAALGVRAEFVPTTWKTLLDDFKAGKFDVLVGGVTVTPERAEAGDFSISHDHDGKRPIVRCADKDKFATLSAIDQPTVRVVVNPGGTNERFAREHLSQARLAVWPDNRTIFERIAEGEADVMVTDGIEVGLQAVRHPGVLCPASVAEPFTHFDKAYLLRRDPAFKRAVDAWMADALASGKWQAYLNAAMH</sequence>
<accession>A0A2N3PTZ4</accession>
<protein>
    <submittedName>
        <fullName evidence="4">Amino acid ABC transporter</fullName>
    </submittedName>
</protein>
<proteinExistence type="predicted"/>
<dbReference type="Pfam" id="PF00497">
    <property type="entry name" value="SBP_bac_3"/>
    <property type="match status" value="1"/>
</dbReference>
<keyword evidence="5" id="KW-1185">Reference proteome</keyword>
<feature type="domain" description="Solute-binding protein family 3/N-terminal" evidence="3">
    <location>
        <begin position="37"/>
        <end position="257"/>
    </location>
</feature>
<feature type="chain" id="PRO_5014684738" evidence="2">
    <location>
        <begin position="25"/>
        <end position="259"/>
    </location>
</feature>
<dbReference type="EMBL" id="PIUM01000016">
    <property type="protein sequence ID" value="PKU23857.1"/>
    <property type="molecule type" value="Genomic_DNA"/>
</dbReference>
<dbReference type="Proteomes" id="UP000233293">
    <property type="component" value="Unassembled WGS sequence"/>
</dbReference>
<comment type="caution">
    <text evidence="4">The sequence shown here is derived from an EMBL/GenBank/DDBJ whole genome shotgun (WGS) entry which is preliminary data.</text>
</comment>
<gene>
    <name evidence="4" type="ORF">CWS72_14355</name>
</gene>
<dbReference type="PANTHER" id="PTHR35936">
    <property type="entry name" value="MEMBRANE-BOUND LYTIC MUREIN TRANSGLYCOSYLASE F"/>
    <property type="match status" value="1"/>
</dbReference>
<evidence type="ECO:0000256" key="1">
    <source>
        <dbReference type="ARBA" id="ARBA00022729"/>
    </source>
</evidence>
<dbReference type="SMART" id="SM00062">
    <property type="entry name" value="PBPb"/>
    <property type="match status" value="1"/>
</dbReference>
<name>A0A2N3PTZ4_9PROT</name>